<dbReference type="Gene3D" id="2.60.220.30">
    <property type="match status" value="1"/>
</dbReference>
<evidence type="ECO:0000256" key="1">
    <source>
        <dbReference type="SAM" id="SignalP"/>
    </source>
</evidence>
<evidence type="ECO:0000313" key="2">
    <source>
        <dbReference type="EMBL" id="TWF35350.1"/>
    </source>
</evidence>
<name>A0A561PBB9_9BACT</name>
<sequence>MQQIKHFWKATLLAILLASCQKNNDVVPEPTPDPVTDTSGGLKVPVGVVDGTPVTKTIGPAGGTIATTDTHISIDIPAGAVNSATVFTIQPITNTNIAGLGKAFRITPHQALSKPATITFRYREEELLRTFPEALGIAYQDDYGKWKAVGGVTLNKEMKSVSVKTTHFSDWSFFEAIFITPEEAFVDPGSTTKLSVKSYFNASMEDLLAPLTKEGVETYINSPTNDLPLKYIDKWELSGAGRLTSDGSHATYEAPANIPATNPATVSIRLKLKDGALGLIWARIYVMPEGIAVKIDGGDWQLMGAATGTSNNGVNRVGGLPWEGSYPECSITWLGTPVGSRGWSVETYYQMQLPGSQVFLSYYVVGQTSLPSPGYLNVYSVGPVGGYITGKFRMDRASSQKPEGDHIVYREHQIDGVFRVKRLI</sequence>
<dbReference type="Proteomes" id="UP000320811">
    <property type="component" value="Unassembled WGS sequence"/>
</dbReference>
<accession>A0A561PBB9</accession>
<proteinExistence type="predicted"/>
<keyword evidence="1" id="KW-0732">Signal</keyword>
<protein>
    <recommendedName>
        <fullName evidence="4">ZU5 domain-containing protein</fullName>
    </recommendedName>
</protein>
<organism evidence="2 3">
    <name type="scientific">Chitinophaga polysaccharea</name>
    <dbReference type="NCBI Taxonomy" id="1293035"/>
    <lineage>
        <taxon>Bacteria</taxon>
        <taxon>Pseudomonadati</taxon>
        <taxon>Bacteroidota</taxon>
        <taxon>Chitinophagia</taxon>
        <taxon>Chitinophagales</taxon>
        <taxon>Chitinophagaceae</taxon>
        <taxon>Chitinophaga</taxon>
    </lineage>
</organism>
<dbReference type="PROSITE" id="PS51257">
    <property type="entry name" value="PROKAR_LIPOPROTEIN"/>
    <property type="match status" value="1"/>
</dbReference>
<feature type="chain" id="PRO_5022195628" description="ZU5 domain-containing protein" evidence="1">
    <location>
        <begin position="25"/>
        <end position="424"/>
    </location>
</feature>
<gene>
    <name evidence="2" type="ORF">FHW36_109140</name>
</gene>
<feature type="signal peptide" evidence="1">
    <location>
        <begin position="1"/>
        <end position="24"/>
    </location>
</feature>
<reference evidence="2 3" key="1">
    <citation type="submission" date="2019-06" db="EMBL/GenBank/DDBJ databases">
        <title>Sorghum-associated microbial communities from plants grown in Nebraska, USA.</title>
        <authorList>
            <person name="Schachtman D."/>
        </authorList>
    </citation>
    <scope>NUCLEOTIDE SEQUENCE [LARGE SCALE GENOMIC DNA]</scope>
    <source>
        <strain evidence="2 3">1209</strain>
    </source>
</reference>
<dbReference type="AlphaFoldDB" id="A0A561PBB9"/>
<evidence type="ECO:0000313" key="3">
    <source>
        <dbReference type="Proteomes" id="UP000320811"/>
    </source>
</evidence>
<dbReference type="RefSeq" id="WP_145673388.1">
    <property type="nucleotide sequence ID" value="NZ_VIWO01000009.1"/>
</dbReference>
<comment type="caution">
    <text evidence="2">The sequence shown here is derived from an EMBL/GenBank/DDBJ whole genome shotgun (WGS) entry which is preliminary data.</text>
</comment>
<dbReference type="EMBL" id="VIWO01000009">
    <property type="protein sequence ID" value="TWF35350.1"/>
    <property type="molecule type" value="Genomic_DNA"/>
</dbReference>
<evidence type="ECO:0008006" key="4">
    <source>
        <dbReference type="Google" id="ProtNLM"/>
    </source>
</evidence>
<dbReference type="OrthoDB" id="770607at2"/>
<keyword evidence="3" id="KW-1185">Reference proteome</keyword>